<evidence type="ECO:0000313" key="2">
    <source>
        <dbReference type="Proteomes" id="UP000215703"/>
    </source>
</evidence>
<organism evidence="1 2">
    <name type="scientific">Bradyrhizobium ottawaense</name>
    <dbReference type="NCBI Taxonomy" id="931866"/>
    <lineage>
        <taxon>Bacteria</taxon>
        <taxon>Pseudomonadati</taxon>
        <taxon>Pseudomonadota</taxon>
        <taxon>Alphaproteobacteria</taxon>
        <taxon>Hyphomicrobiales</taxon>
        <taxon>Nitrobacteraceae</taxon>
        <taxon>Bradyrhizobium</taxon>
    </lineage>
</organism>
<protein>
    <submittedName>
        <fullName evidence="1">Uncharacterized protein</fullName>
    </submittedName>
</protein>
<reference evidence="1 2" key="2">
    <citation type="journal article" date="2017" name="Syst. Appl. Microbiol.">
        <title>Soybeans inoculated with root zone soils of Canadian native legumes harbour diverse and novel Bradyrhizobium spp. that possess agricultural potential.</title>
        <authorList>
            <person name="Bromfield E.S.P."/>
            <person name="Cloutier S."/>
            <person name="Tambong J.T."/>
            <person name="Tran Thi T.V."/>
        </authorList>
    </citation>
    <scope>NUCLEOTIDE SEQUENCE [LARGE SCALE GENOMIC DNA]</scope>
    <source>
        <strain evidence="1 2">OO99</strain>
    </source>
</reference>
<evidence type="ECO:0000313" key="1">
    <source>
        <dbReference type="EMBL" id="AWL97568.1"/>
    </source>
</evidence>
<proteinExistence type="predicted"/>
<gene>
    <name evidence="1" type="ORF">CIT37_39650</name>
</gene>
<reference evidence="1 2" key="1">
    <citation type="journal article" date="2014" name="Int. J. Syst. Evol. Microbiol.">
        <title>Bradyrhizobium ottawaense sp. nov., a symbiotic nitrogen fixing bacterium from root nodules of soybeans in Canada.</title>
        <authorList>
            <person name="Yu X."/>
            <person name="Cloutier S."/>
            <person name="Tambong J.T."/>
            <person name="Bromfield E.S."/>
        </authorList>
    </citation>
    <scope>NUCLEOTIDE SEQUENCE [LARGE SCALE GENOMIC DNA]</scope>
    <source>
        <strain evidence="1 2">OO99</strain>
    </source>
</reference>
<accession>A0A2U8PIN9</accession>
<dbReference type="Proteomes" id="UP000215703">
    <property type="component" value="Chromosome"/>
</dbReference>
<dbReference type="AlphaFoldDB" id="A0A2U8PIN9"/>
<sequence length="117" mass="12215">MLPRVGNRAGHCPDEGCGVSAVASREMAAGLQALSAMSVLARKPAPSLSMDQSQGAGRLLSDRFDHGQRSSAAMLAGTAVPRQKPTEIRFRGAVASCYPPYSMGAEGVVTNTSRRPN</sequence>
<name>A0A2U8PIN9_9BRAD</name>
<dbReference type="OrthoDB" id="8243602at2"/>
<dbReference type="EMBL" id="CP029425">
    <property type="protein sequence ID" value="AWL97568.1"/>
    <property type="molecule type" value="Genomic_DNA"/>
</dbReference>